<proteinExistence type="predicted"/>
<comment type="caution">
    <text evidence="1">The sequence shown here is derived from an EMBL/GenBank/DDBJ whole genome shotgun (WGS) entry which is preliminary data.</text>
</comment>
<accession>A0ACA9UPE4</accession>
<dbReference type="Proteomes" id="UP000836387">
    <property type="component" value="Unassembled WGS sequence"/>
</dbReference>
<name>A0ACA9UPE4_BIOOC</name>
<protein>
    <submittedName>
        <fullName evidence="1">Uncharacterized protein</fullName>
    </submittedName>
</protein>
<evidence type="ECO:0000313" key="1">
    <source>
        <dbReference type="EMBL" id="CAG9955321.1"/>
    </source>
</evidence>
<evidence type="ECO:0000313" key="2">
    <source>
        <dbReference type="Proteomes" id="UP000836387"/>
    </source>
</evidence>
<keyword evidence="2" id="KW-1185">Reference proteome</keyword>
<organism evidence="1 2">
    <name type="scientific">Clonostachys rosea f. rosea IK726</name>
    <dbReference type="NCBI Taxonomy" id="1349383"/>
    <lineage>
        <taxon>Eukaryota</taxon>
        <taxon>Fungi</taxon>
        <taxon>Dikarya</taxon>
        <taxon>Ascomycota</taxon>
        <taxon>Pezizomycotina</taxon>
        <taxon>Sordariomycetes</taxon>
        <taxon>Hypocreomycetidae</taxon>
        <taxon>Hypocreales</taxon>
        <taxon>Bionectriaceae</taxon>
        <taxon>Clonostachys</taxon>
    </lineage>
</organism>
<reference evidence="1" key="2">
    <citation type="submission" date="2021-10" db="EMBL/GenBank/DDBJ databases">
        <authorList>
            <person name="Piombo E."/>
        </authorList>
    </citation>
    <scope>NUCLEOTIDE SEQUENCE</scope>
</reference>
<sequence>MDSTCQDRIKRAPAYHVKATLAILCKDSEVEKLTLARLDALAEMEKAAAETLAIKRKATKELAARKEYPGGFIWTCCEGNAEEAPGCTTGRHEADPKKKAWKEGSEIEKSSVEDSSEDGSEDGSEDSSEDEA</sequence>
<gene>
    <name evidence="1" type="ORF">CRV2_00011940</name>
</gene>
<dbReference type="EMBL" id="CADEHS020000578">
    <property type="protein sequence ID" value="CAG9955321.1"/>
    <property type="molecule type" value="Genomic_DNA"/>
</dbReference>
<reference evidence="1" key="1">
    <citation type="submission" date="2020-04" db="EMBL/GenBank/DDBJ databases">
        <authorList>
            <person name="Broberg M."/>
        </authorList>
    </citation>
    <scope>NUCLEOTIDE SEQUENCE</scope>
</reference>